<dbReference type="PATRIC" id="fig|1486262.3.peg.3969"/>
<dbReference type="PROSITE" id="PS50893">
    <property type="entry name" value="ABC_TRANSPORTER_2"/>
    <property type="match status" value="1"/>
</dbReference>
<dbReference type="InterPro" id="IPR017871">
    <property type="entry name" value="ABC_transporter-like_CS"/>
</dbReference>
<dbReference type="SUPFAM" id="SSF50331">
    <property type="entry name" value="MOP-like"/>
    <property type="match status" value="1"/>
</dbReference>
<keyword evidence="5" id="KW-0997">Cell inner membrane</keyword>
<evidence type="ECO:0000256" key="5">
    <source>
        <dbReference type="ARBA" id="ARBA00022519"/>
    </source>
</evidence>
<dbReference type="PANTHER" id="PTHR43875:SF3">
    <property type="entry name" value="MALTOSE_MALTODEXTRIN IMPORT ATP-BINDING PROTEIN MALK"/>
    <property type="match status" value="1"/>
</dbReference>
<dbReference type="InterPro" id="IPR012340">
    <property type="entry name" value="NA-bd_OB-fold"/>
</dbReference>
<keyword evidence="11" id="KW-1185">Reference proteome</keyword>
<dbReference type="GO" id="GO:0016887">
    <property type="term" value="F:ATP hydrolysis activity"/>
    <property type="evidence" value="ECO:0007669"/>
    <property type="project" value="InterPro"/>
</dbReference>
<comment type="similarity">
    <text evidence="2">Belongs to the ABC transporter superfamily.</text>
</comment>
<proteinExistence type="inferred from homology"/>
<dbReference type="NCBIfam" id="NF008653">
    <property type="entry name" value="PRK11650.1"/>
    <property type="match status" value="1"/>
</dbReference>
<dbReference type="InterPro" id="IPR047641">
    <property type="entry name" value="ABC_transpr_MalK/UgpC-like"/>
</dbReference>
<protein>
    <submittedName>
        <fullName evidence="10">ABC transporter ATP-binding protein</fullName>
    </submittedName>
</protein>
<dbReference type="InterPro" id="IPR015855">
    <property type="entry name" value="ABC_transpr_MalK-like"/>
</dbReference>
<dbReference type="InterPro" id="IPR003439">
    <property type="entry name" value="ABC_transporter-like_ATP-bd"/>
</dbReference>
<dbReference type="Proteomes" id="UP000032611">
    <property type="component" value="Chromosome"/>
</dbReference>
<dbReference type="InterPro" id="IPR003593">
    <property type="entry name" value="AAA+_ATPase"/>
</dbReference>
<dbReference type="Pfam" id="PF17912">
    <property type="entry name" value="OB_MalK"/>
    <property type="match status" value="1"/>
</dbReference>
<keyword evidence="8" id="KW-0472">Membrane</keyword>
<organism evidence="10 11">
    <name type="scientific">Martelella endophytica</name>
    <dbReference type="NCBI Taxonomy" id="1486262"/>
    <lineage>
        <taxon>Bacteria</taxon>
        <taxon>Pseudomonadati</taxon>
        <taxon>Pseudomonadota</taxon>
        <taxon>Alphaproteobacteria</taxon>
        <taxon>Hyphomicrobiales</taxon>
        <taxon>Aurantimonadaceae</taxon>
        <taxon>Martelella</taxon>
    </lineage>
</organism>
<dbReference type="EMBL" id="CP010803">
    <property type="protein sequence ID" value="AJY47307.1"/>
    <property type="molecule type" value="Genomic_DNA"/>
</dbReference>
<dbReference type="CDD" id="cd03301">
    <property type="entry name" value="ABC_MalK_N"/>
    <property type="match status" value="1"/>
</dbReference>
<dbReference type="Gene3D" id="2.40.50.140">
    <property type="entry name" value="Nucleic acid-binding proteins"/>
    <property type="match status" value="1"/>
</dbReference>
<dbReference type="PANTHER" id="PTHR43875">
    <property type="entry name" value="MALTODEXTRIN IMPORT ATP-BINDING PROTEIN MSMX"/>
    <property type="match status" value="1"/>
</dbReference>
<comment type="subcellular location">
    <subcellularLocation>
        <location evidence="1">Cell inner membrane</location>
        <topology evidence="1">Peripheral membrane protein</topology>
    </subcellularLocation>
</comment>
<accession>A0A0D5LU59</accession>
<evidence type="ECO:0000256" key="3">
    <source>
        <dbReference type="ARBA" id="ARBA00022448"/>
    </source>
</evidence>
<dbReference type="AlphaFoldDB" id="A0A0D5LU59"/>
<dbReference type="InterPro" id="IPR040582">
    <property type="entry name" value="OB_MalK-like"/>
</dbReference>
<evidence type="ECO:0000313" key="10">
    <source>
        <dbReference type="EMBL" id="AJY47307.1"/>
    </source>
</evidence>
<dbReference type="GO" id="GO:1990060">
    <property type="term" value="C:maltose transport complex"/>
    <property type="evidence" value="ECO:0007669"/>
    <property type="project" value="TreeGrafter"/>
</dbReference>
<dbReference type="STRING" id="1486262.TM49_19180"/>
<evidence type="ECO:0000256" key="6">
    <source>
        <dbReference type="ARBA" id="ARBA00022741"/>
    </source>
</evidence>
<evidence type="ECO:0000313" key="11">
    <source>
        <dbReference type="Proteomes" id="UP000032611"/>
    </source>
</evidence>
<evidence type="ECO:0000256" key="1">
    <source>
        <dbReference type="ARBA" id="ARBA00004417"/>
    </source>
</evidence>
<dbReference type="PROSITE" id="PS00211">
    <property type="entry name" value="ABC_TRANSPORTER_1"/>
    <property type="match status" value="1"/>
</dbReference>
<dbReference type="Gene3D" id="3.40.50.300">
    <property type="entry name" value="P-loop containing nucleotide triphosphate hydrolases"/>
    <property type="match status" value="1"/>
</dbReference>
<dbReference type="RefSeq" id="WP_045683602.1">
    <property type="nucleotide sequence ID" value="NZ_CP010803.1"/>
</dbReference>
<keyword evidence="7 10" id="KW-0067">ATP-binding</keyword>
<dbReference type="FunFam" id="3.40.50.300:FF:000042">
    <property type="entry name" value="Maltose/maltodextrin ABC transporter, ATP-binding protein"/>
    <property type="match status" value="1"/>
</dbReference>
<dbReference type="Pfam" id="PF00005">
    <property type="entry name" value="ABC_tran"/>
    <property type="match status" value="1"/>
</dbReference>
<dbReference type="HOGENOM" id="CLU_000604_1_1_5"/>
<keyword evidence="3" id="KW-0813">Transport</keyword>
<name>A0A0D5LU59_MAREN</name>
<dbReference type="InterPro" id="IPR008995">
    <property type="entry name" value="Mo/tungstate-bd_C_term_dom"/>
</dbReference>
<feature type="domain" description="ABC transporter" evidence="9">
    <location>
        <begin position="4"/>
        <end position="234"/>
    </location>
</feature>
<dbReference type="KEGG" id="mey:TM49_19180"/>
<dbReference type="GO" id="GO:0055052">
    <property type="term" value="C:ATP-binding cassette (ABC) transporter complex, substrate-binding subunit-containing"/>
    <property type="evidence" value="ECO:0007669"/>
    <property type="project" value="TreeGrafter"/>
</dbReference>
<dbReference type="GO" id="GO:0005524">
    <property type="term" value="F:ATP binding"/>
    <property type="evidence" value="ECO:0007669"/>
    <property type="project" value="UniProtKB-KW"/>
</dbReference>
<evidence type="ECO:0000256" key="2">
    <source>
        <dbReference type="ARBA" id="ARBA00005417"/>
    </source>
</evidence>
<keyword evidence="4" id="KW-1003">Cell membrane</keyword>
<evidence type="ECO:0000256" key="8">
    <source>
        <dbReference type="ARBA" id="ARBA00023136"/>
    </source>
</evidence>
<gene>
    <name evidence="10" type="ORF">TM49_19180</name>
</gene>
<reference evidence="10 11" key="1">
    <citation type="journal article" date="2015" name="Genome Announc.">
        <title>Complete genome sequence of Martelella endophytica YC6887, which has antifungal activity associated with a halophyte.</title>
        <authorList>
            <person name="Khan A."/>
            <person name="Khan H."/>
            <person name="Chung E.J."/>
            <person name="Hossain M.T."/>
            <person name="Chung Y.R."/>
        </authorList>
    </citation>
    <scope>NUCLEOTIDE SEQUENCE [LARGE SCALE GENOMIC DNA]</scope>
    <source>
        <strain evidence="10">YC6887</strain>
    </source>
</reference>
<dbReference type="OrthoDB" id="7912339at2"/>
<evidence type="ECO:0000256" key="4">
    <source>
        <dbReference type="ARBA" id="ARBA00022475"/>
    </source>
</evidence>
<evidence type="ECO:0000256" key="7">
    <source>
        <dbReference type="ARBA" id="ARBA00022840"/>
    </source>
</evidence>
<dbReference type="InterPro" id="IPR027417">
    <property type="entry name" value="P-loop_NTPase"/>
</dbReference>
<dbReference type="Gene3D" id="2.40.50.100">
    <property type="match status" value="1"/>
</dbReference>
<dbReference type="SUPFAM" id="SSF52540">
    <property type="entry name" value="P-loop containing nucleoside triphosphate hydrolases"/>
    <property type="match status" value="1"/>
</dbReference>
<keyword evidence="6" id="KW-0547">Nucleotide-binding</keyword>
<dbReference type="GO" id="GO:0015423">
    <property type="term" value="F:ABC-type maltose transporter activity"/>
    <property type="evidence" value="ECO:0007669"/>
    <property type="project" value="TreeGrafter"/>
</dbReference>
<sequence>MAELSLRNVRKSFSGTEVIHDVNLDVESGAFVVFVGPSGCGKSTLLRMIAGLEEVTAGKIAIEGQDVTNTDPARRGIAMVFQSYALYPHMTVEENIGFPLEMAGMSKEARKAEVQKAADILHLGPYLQRKPKALSGGQRQRVAIGRAIVRNPKIFLFDEPLSNLDAELRVRMRLEIARLHEEIGATMVYVTHDQVEAMTLATKIVVLRDGNIEQVGAPIELYNDPDNMFVAGFIGSPKMNFIPARVTGRGDSDAAILTVPELGLEALEVMPRDPAASLAGDVMLGIRPDCFGAEGAAAPVAVNLTCEVTERLGNVTYMHALASDGESIVAELRGQPAIRTGDTVPLSLDAGRLMLFSKDGRRL</sequence>
<dbReference type="SMART" id="SM00382">
    <property type="entry name" value="AAA"/>
    <property type="match status" value="1"/>
</dbReference>
<evidence type="ECO:0000259" key="9">
    <source>
        <dbReference type="PROSITE" id="PS50893"/>
    </source>
</evidence>